<dbReference type="Pfam" id="PF07002">
    <property type="entry name" value="Copine"/>
    <property type="match status" value="1"/>
</dbReference>
<dbReference type="GO" id="GO:0071277">
    <property type="term" value="P:cellular response to calcium ion"/>
    <property type="evidence" value="ECO:0007669"/>
    <property type="project" value="TreeGrafter"/>
</dbReference>
<dbReference type="EMBL" id="CAJJDN010000047">
    <property type="protein sequence ID" value="CAD8085001.1"/>
    <property type="molecule type" value="Genomic_DNA"/>
</dbReference>
<name>A0A8S1N4E6_9CILI</name>
<dbReference type="OrthoDB" id="287121at2759"/>
<dbReference type="Pfam" id="PF00168">
    <property type="entry name" value="C2"/>
    <property type="match status" value="1"/>
</dbReference>
<feature type="region of interest" description="Disordered" evidence="2">
    <location>
        <begin position="1"/>
        <end position="29"/>
    </location>
</feature>
<dbReference type="PANTHER" id="PTHR10857:SF106">
    <property type="entry name" value="C2 DOMAIN-CONTAINING PROTEIN"/>
    <property type="match status" value="1"/>
</dbReference>
<dbReference type="PROSITE" id="PS50089">
    <property type="entry name" value="ZF_RING_2"/>
    <property type="match status" value="1"/>
</dbReference>
<comment type="caution">
    <text evidence="6">The sequence shown here is derived from an EMBL/GenBank/DDBJ whole genome shotgun (WGS) entry which is preliminary data.</text>
</comment>
<dbReference type="PANTHER" id="PTHR10857">
    <property type="entry name" value="COPINE"/>
    <property type="match status" value="1"/>
</dbReference>
<evidence type="ECO:0000313" key="6">
    <source>
        <dbReference type="EMBL" id="CAD8085001.1"/>
    </source>
</evidence>
<keyword evidence="1" id="KW-0479">Metal-binding</keyword>
<dbReference type="PROSITE" id="PS50004">
    <property type="entry name" value="C2"/>
    <property type="match status" value="1"/>
</dbReference>
<feature type="domain" description="VWFA" evidence="5">
    <location>
        <begin position="325"/>
        <end position="539"/>
    </location>
</feature>
<dbReference type="InterPro" id="IPR001841">
    <property type="entry name" value="Znf_RING"/>
</dbReference>
<evidence type="ECO:0000313" key="7">
    <source>
        <dbReference type="Proteomes" id="UP000692954"/>
    </source>
</evidence>
<evidence type="ECO:0000259" key="4">
    <source>
        <dbReference type="PROSITE" id="PS50089"/>
    </source>
</evidence>
<dbReference type="GO" id="GO:0008270">
    <property type="term" value="F:zinc ion binding"/>
    <property type="evidence" value="ECO:0007669"/>
    <property type="project" value="UniProtKB-KW"/>
</dbReference>
<dbReference type="PROSITE" id="PS50234">
    <property type="entry name" value="VWFA"/>
    <property type="match status" value="1"/>
</dbReference>
<reference evidence="6" key="1">
    <citation type="submission" date="2021-01" db="EMBL/GenBank/DDBJ databases">
        <authorList>
            <consortium name="Genoscope - CEA"/>
            <person name="William W."/>
        </authorList>
    </citation>
    <scope>NUCLEOTIDE SEQUENCE</scope>
</reference>
<organism evidence="6 7">
    <name type="scientific">Paramecium sonneborni</name>
    <dbReference type="NCBI Taxonomy" id="65129"/>
    <lineage>
        <taxon>Eukaryota</taxon>
        <taxon>Sar</taxon>
        <taxon>Alveolata</taxon>
        <taxon>Ciliophora</taxon>
        <taxon>Intramacronucleata</taxon>
        <taxon>Oligohymenophorea</taxon>
        <taxon>Peniculida</taxon>
        <taxon>Parameciidae</taxon>
        <taxon>Paramecium</taxon>
    </lineage>
</organism>
<dbReference type="InterPro" id="IPR010734">
    <property type="entry name" value="Copine_C"/>
</dbReference>
<dbReference type="GO" id="GO:0005544">
    <property type="term" value="F:calcium-dependent phospholipid binding"/>
    <property type="evidence" value="ECO:0007669"/>
    <property type="project" value="InterPro"/>
</dbReference>
<accession>A0A8S1N4E6</accession>
<gene>
    <name evidence="6" type="ORF">PSON_ATCC_30995.1.T0470289</name>
</gene>
<dbReference type="AlphaFoldDB" id="A0A8S1N4E6"/>
<dbReference type="SMART" id="SM00239">
    <property type="entry name" value="C2"/>
    <property type="match status" value="1"/>
</dbReference>
<evidence type="ECO:0000259" key="5">
    <source>
        <dbReference type="PROSITE" id="PS50234"/>
    </source>
</evidence>
<evidence type="ECO:0000256" key="1">
    <source>
        <dbReference type="PROSITE-ProRule" id="PRU00175"/>
    </source>
</evidence>
<dbReference type="Pfam" id="PF13920">
    <property type="entry name" value="zf-C3HC4_3"/>
    <property type="match status" value="1"/>
</dbReference>
<keyword evidence="1" id="KW-0862">Zinc</keyword>
<sequence>MGSGQSKTKKKAAQLKQPKTQNEELKRQPQYEDDVIDAANLAIAIQKEDLTQNIELFVHCEGLPKMDAFSLTDPVVVAYYEKDNKWTYIDRTEIIPECLNPKFVKTFIVNYIFEKQQKLRFEIYDIDDFDAIDNLERQEFIGFVECEIRDIVCAPTYSIQRTIINRKSNRKRNGMLHIRGAEYDMGGNTILFQIGCQQFTTKAEVLLRMSYYTDNKDWMPIHATEPIKYQKKQTVQFNDFYLPLSKFGNNEQAQIKLEIEEYNKTKGTTQLGECETTLQQLMENSGKTLRMTKNGLIVGQLKLIQVKLHFRFSFLNYIYSGAKIQVIVALDFTNSNHLSSEEGGPAELQTSSDYIGALKQILGILQYYNNENRYPVYGFGAKLPPYYNVVSHCFACTGNIFDPYVYGEVDEIINLYKEILQGVVLHGPTVFSQIISQAIEFAANEKVDQNNQKYFILLILTDGSINDMQSTIEQIYRAQEYPLSIIIVGIGKEDFQNMRILDGDDQLHLLHSKIHNDNVKRDLVQFVEFNSVRDNQDKLAKETLAEIPRQFLEYMEKNKIYPAKGKKYTKSATNDFIHGKIDEMKKLKKKEVVISGKIPQFLIQQKEEFIKQLVQLGYDRQAVTNVINNDGVPCKDVNLVIEILSQKQKQMQILHTRDGHFLSNRSEMAQKLLANVSSSNSKITHRVFCIRQRNKLDELMQLKKQESKITATNFLFKLTEQSKPKLKPIVEQKKLLIESQNNYETTKIGQSKENLCLNCEQNKIELVFIPCGHACSCLQCYRNLQYCISCKQKVQMFAQIDYKS</sequence>
<keyword evidence="7" id="KW-1185">Reference proteome</keyword>
<feature type="domain" description="RING-type" evidence="4">
    <location>
        <begin position="756"/>
        <end position="791"/>
    </location>
</feature>
<proteinExistence type="predicted"/>
<protein>
    <submittedName>
        <fullName evidence="6">Uncharacterized protein</fullName>
    </submittedName>
</protein>
<feature type="domain" description="C2" evidence="3">
    <location>
        <begin position="37"/>
        <end position="161"/>
    </location>
</feature>
<evidence type="ECO:0000256" key="2">
    <source>
        <dbReference type="SAM" id="MobiDB-lite"/>
    </source>
</evidence>
<dbReference type="CDD" id="cd04048">
    <property type="entry name" value="C2A_Copine"/>
    <property type="match status" value="1"/>
</dbReference>
<keyword evidence="1" id="KW-0863">Zinc-finger</keyword>
<dbReference type="InterPro" id="IPR000008">
    <property type="entry name" value="C2_dom"/>
</dbReference>
<dbReference type="InterPro" id="IPR045052">
    <property type="entry name" value="Copine"/>
</dbReference>
<dbReference type="Proteomes" id="UP000692954">
    <property type="component" value="Unassembled WGS sequence"/>
</dbReference>
<dbReference type="GO" id="GO:0005886">
    <property type="term" value="C:plasma membrane"/>
    <property type="evidence" value="ECO:0007669"/>
    <property type="project" value="TreeGrafter"/>
</dbReference>
<evidence type="ECO:0000259" key="3">
    <source>
        <dbReference type="PROSITE" id="PS50004"/>
    </source>
</evidence>
<dbReference type="InterPro" id="IPR002035">
    <property type="entry name" value="VWF_A"/>
</dbReference>